<reference evidence="9" key="1">
    <citation type="submission" date="2015-01" db="EMBL/GenBank/DDBJ databases">
        <authorList>
            <person name="Durling Mikael"/>
        </authorList>
    </citation>
    <scope>NUCLEOTIDE SEQUENCE</scope>
</reference>
<evidence type="ECO:0000256" key="3">
    <source>
        <dbReference type="ARBA" id="ARBA00022617"/>
    </source>
</evidence>
<dbReference type="GO" id="GO:0005506">
    <property type="term" value="F:iron ion binding"/>
    <property type="evidence" value="ECO:0007669"/>
    <property type="project" value="InterPro"/>
</dbReference>
<evidence type="ECO:0008006" key="10">
    <source>
        <dbReference type="Google" id="ProtNLM"/>
    </source>
</evidence>
<keyword evidence="5" id="KW-0560">Oxidoreductase</keyword>
<dbReference type="Gene3D" id="1.10.630.10">
    <property type="entry name" value="Cytochrome P450"/>
    <property type="match status" value="1"/>
</dbReference>
<dbReference type="PRINTS" id="PR00385">
    <property type="entry name" value="P450"/>
</dbReference>
<dbReference type="InterPro" id="IPR001128">
    <property type="entry name" value="Cyt_P450"/>
</dbReference>
<dbReference type="PRINTS" id="PR00463">
    <property type="entry name" value="EP450I"/>
</dbReference>
<evidence type="ECO:0000256" key="2">
    <source>
        <dbReference type="ARBA" id="ARBA00005179"/>
    </source>
</evidence>
<accession>A0A0B7KKK6</accession>
<evidence type="ECO:0000313" key="9">
    <source>
        <dbReference type="EMBL" id="CEO57704.1"/>
    </source>
</evidence>
<comment type="cofactor">
    <cofactor evidence="1 8">
        <name>heme</name>
        <dbReference type="ChEBI" id="CHEBI:30413"/>
    </cofactor>
</comment>
<dbReference type="AlphaFoldDB" id="A0A0B7KKK6"/>
<sequence>MGFYTRKLPPAAYLHFAITQMKQDFGLPDIFYLDLWPFGPCLLLLTSPDAAAIPTTANNFPMPDVVTNSFDGNVGTTFIEATNGPLWKYLMHQLTPGLNSTAVKTFSNSIIDYARALYDRLEQCAEIAQPVEIQHDPVYRFFGEKLSEQAYKDTAHMVDLMLTKNSVGALINPVTNWRWKQEMNECLWRLEGEIQARVNARHAELQEQQDKAANTRAPTLLDRMLLPRVQSQLPLDSSHMKLILENAKGFIIAGYGTTTATSTYIWMLLSTHLEVLRKLREEHDRAFDSDFERTFELLQENPSLIKSLHYTTTVIHETLRLFPIGMTARQAPPNLTMLEHKGVKYLLLKNHLLGIMTQSIHYDPEVFEDPKRFRPNRFLDGDQSVPRNAYRPFERGVRACIGQALAMDELKISLLMLARWFEFELVDHESAKEPLFAHTDLDTKLGKHAFQVHAFTAMPGGSVKMMIRLARLPK</sequence>
<keyword evidence="3 8" id="KW-0349">Heme</keyword>
<dbReference type="InterPro" id="IPR050121">
    <property type="entry name" value="Cytochrome_P450_monoxygenase"/>
</dbReference>
<organism evidence="9">
    <name type="scientific">Bionectria ochroleuca</name>
    <name type="common">Gliocladium roseum</name>
    <dbReference type="NCBI Taxonomy" id="29856"/>
    <lineage>
        <taxon>Eukaryota</taxon>
        <taxon>Fungi</taxon>
        <taxon>Dikarya</taxon>
        <taxon>Ascomycota</taxon>
        <taxon>Pezizomycotina</taxon>
        <taxon>Sordariomycetes</taxon>
        <taxon>Hypocreomycetidae</taxon>
        <taxon>Hypocreales</taxon>
        <taxon>Bionectriaceae</taxon>
        <taxon>Clonostachys</taxon>
    </lineage>
</organism>
<gene>
    <name evidence="9" type="ORF">BN869_000013762_1</name>
</gene>
<keyword evidence="7" id="KW-0503">Monooxygenase</keyword>
<dbReference type="PANTHER" id="PTHR24305:SF107">
    <property type="entry name" value="P450, PUTATIVE (EUROFUNG)-RELATED"/>
    <property type="match status" value="1"/>
</dbReference>
<evidence type="ECO:0000256" key="5">
    <source>
        <dbReference type="ARBA" id="ARBA00023002"/>
    </source>
</evidence>
<dbReference type="GO" id="GO:0004497">
    <property type="term" value="F:monooxygenase activity"/>
    <property type="evidence" value="ECO:0007669"/>
    <property type="project" value="UniProtKB-KW"/>
</dbReference>
<keyword evidence="6 8" id="KW-0408">Iron</keyword>
<evidence type="ECO:0000256" key="6">
    <source>
        <dbReference type="ARBA" id="ARBA00023004"/>
    </source>
</evidence>
<evidence type="ECO:0000256" key="1">
    <source>
        <dbReference type="ARBA" id="ARBA00001971"/>
    </source>
</evidence>
<evidence type="ECO:0000256" key="7">
    <source>
        <dbReference type="ARBA" id="ARBA00023033"/>
    </source>
</evidence>
<dbReference type="GO" id="GO:0016705">
    <property type="term" value="F:oxidoreductase activity, acting on paired donors, with incorporation or reduction of molecular oxygen"/>
    <property type="evidence" value="ECO:0007669"/>
    <property type="project" value="InterPro"/>
</dbReference>
<proteinExistence type="predicted"/>
<dbReference type="EMBL" id="CDPU01000131">
    <property type="protein sequence ID" value="CEO57704.1"/>
    <property type="molecule type" value="Genomic_DNA"/>
</dbReference>
<protein>
    <recommendedName>
        <fullName evidence="10">Cytochrome P450</fullName>
    </recommendedName>
</protein>
<feature type="binding site" description="axial binding residue" evidence="8">
    <location>
        <position position="400"/>
    </location>
    <ligand>
        <name>heme</name>
        <dbReference type="ChEBI" id="CHEBI:30413"/>
    </ligand>
    <ligandPart>
        <name>Fe</name>
        <dbReference type="ChEBI" id="CHEBI:18248"/>
    </ligandPart>
</feature>
<dbReference type="SUPFAM" id="SSF48264">
    <property type="entry name" value="Cytochrome P450"/>
    <property type="match status" value="1"/>
</dbReference>
<name>A0A0B7KKK6_BIOOC</name>
<comment type="pathway">
    <text evidence="2">Secondary metabolite biosynthesis.</text>
</comment>
<evidence type="ECO:0000256" key="8">
    <source>
        <dbReference type="PIRSR" id="PIRSR602401-1"/>
    </source>
</evidence>
<dbReference type="InterPro" id="IPR036396">
    <property type="entry name" value="Cyt_P450_sf"/>
</dbReference>
<dbReference type="GO" id="GO:0020037">
    <property type="term" value="F:heme binding"/>
    <property type="evidence" value="ECO:0007669"/>
    <property type="project" value="InterPro"/>
</dbReference>
<dbReference type="InterPro" id="IPR002401">
    <property type="entry name" value="Cyt_P450_E_grp-I"/>
</dbReference>
<dbReference type="PANTHER" id="PTHR24305">
    <property type="entry name" value="CYTOCHROME P450"/>
    <property type="match status" value="1"/>
</dbReference>
<keyword evidence="4 8" id="KW-0479">Metal-binding</keyword>
<evidence type="ECO:0000256" key="4">
    <source>
        <dbReference type="ARBA" id="ARBA00022723"/>
    </source>
</evidence>
<dbReference type="Pfam" id="PF00067">
    <property type="entry name" value="p450"/>
    <property type="match status" value="1"/>
</dbReference>